<dbReference type="EMBL" id="JARYMX010000002">
    <property type="protein sequence ID" value="KAJ9560225.1"/>
    <property type="molecule type" value="Genomic_DNA"/>
</dbReference>
<evidence type="ECO:0000313" key="3">
    <source>
        <dbReference type="Proteomes" id="UP001172457"/>
    </source>
</evidence>
<gene>
    <name evidence="2" type="ORF">OSB04_005385</name>
</gene>
<reference evidence="2" key="1">
    <citation type="submission" date="2023-03" db="EMBL/GenBank/DDBJ databases">
        <title>Chromosome-scale reference genome and RAD-based genetic map of yellow starthistle (Centaurea solstitialis) reveal putative structural variation and QTLs associated with invader traits.</title>
        <authorList>
            <person name="Reatini B."/>
            <person name="Cang F.A."/>
            <person name="Jiang Q."/>
            <person name="Mckibben M.T.W."/>
            <person name="Barker M.S."/>
            <person name="Rieseberg L.H."/>
            <person name="Dlugosch K.M."/>
        </authorList>
    </citation>
    <scope>NUCLEOTIDE SEQUENCE</scope>
    <source>
        <strain evidence="2">CAN-66</strain>
        <tissue evidence="2">Leaf</tissue>
    </source>
</reference>
<accession>A0AA38WPM0</accession>
<comment type="caution">
    <text evidence="2">The sequence shown here is derived from an EMBL/GenBank/DDBJ whole genome shotgun (WGS) entry which is preliminary data.</text>
</comment>
<sequence>MSAAVALVDMSSSLDDRLLWFAKTVTSVRRNADVASMLKQTLHGKHLTEKKKKKGKKRKRAYRAGEGSRKVEEANGFRLKIRRLLLKEGHY</sequence>
<evidence type="ECO:0000256" key="1">
    <source>
        <dbReference type="SAM" id="MobiDB-lite"/>
    </source>
</evidence>
<organism evidence="2 3">
    <name type="scientific">Centaurea solstitialis</name>
    <name type="common">yellow star-thistle</name>
    <dbReference type="NCBI Taxonomy" id="347529"/>
    <lineage>
        <taxon>Eukaryota</taxon>
        <taxon>Viridiplantae</taxon>
        <taxon>Streptophyta</taxon>
        <taxon>Embryophyta</taxon>
        <taxon>Tracheophyta</taxon>
        <taxon>Spermatophyta</taxon>
        <taxon>Magnoliopsida</taxon>
        <taxon>eudicotyledons</taxon>
        <taxon>Gunneridae</taxon>
        <taxon>Pentapetalae</taxon>
        <taxon>asterids</taxon>
        <taxon>campanulids</taxon>
        <taxon>Asterales</taxon>
        <taxon>Asteraceae</taxon>
        <taxon>Carduoideae</taxon>
        <taxon>Cardueae</taxon>
        <taxon>Centaureinae</taxon>
        <taxon>Centaurea</taxon>
    </lineage>
</organism>
<dbReference type="Proteomes" id="UP001172457">
    <property type="component" value="Chromosome 2"/>
</dbReference>
<protein>
    <submittedName>
        <fullName evidence="2">Uncharacterized protein</fullName>
    </submittedName>
</protein>
<evidence type="ECO:0000313" key="2">
    <source>
        <dbReference type="EMBL" id="KAJ9560225.1"/>
    </source>
</evidence>
<keyword evidence="3" id="KW-1185">Reference proteome</keyword>
<feature type="compositionally biased region" description="Basic residues" evidence="1">
    <location>
        <begin position="44"/>
        <end position="62"/>
    </location>
</feature>
<dbReference type="AlphaFoldDB" id="A0AA38WPM0"/>
<name>A0AA38WPM0_9ASTR</name>
<proteinExistence type="predicted"/>
<feature type="region of interest" description="Disordered" evidence="1">
    <location>
        <begin position="44"/>
        <end position="67"/>
    </location>
</feature>